<dbReference type="OrthoDB" id="687305at2759"/>
<evidence type="ECO:0000313" key="4">
    <source>
        <dbReference type="Proteomes" id="UP000585474"/>
    </source>
</evidence>
<feature type="coiled-coil region" evidence="1">
    <location>
        <begin position="361"/>
        <end position="388"/>
    </location>
</feature>
<sequence>MEHLEMDTSSLLKENNIMTLGDLGKLREKYSFPSGVQLRIPGEGEMILSTCPGEVAFYEAAFPIGLRSWIPRPLRSISPAVAWRCLPVAGRTLRWATRVSPVFTRGNLPCGSPSSCDSVEYLGAIRGDIRRIARKAFPDPPNLTLIRWLGGKVQDPFTNLFLRGSSSNSNSRLESLSDLGLSPKLRSDGIVLKTRHSFYFIRGLISVLSAAMSSRISLSTLTKKSEEKKAVTKDASSVATSQPFLKGIVIQEKQPREDVPDATAKKGRVHDSKDKEAMLPPPPKRTKSNKGESNAAMHTLTLRTSSPLLGNNLGFRASMMSSSPMARKVLSGVILPVDKEKVDQFTTDELVTTSFHALGQAAKIGAKLKDKSEAMARLEAEVAEITSNRRSRSGILTKLALAKKLAIEEFKSSDDFKGAVTDSAAIMEMDANFAEEEEEAKASKKEEDNEGEANPAP</sequence>
<feature type="region of interest" description="Disordered" evidence="2">
    <location>
        <begin position="429"/>
        <end position="457"/>
    </location>
</feature>
<protein>
    <submittedName>
        <fullName evidence="3">Uncharacterized protein</fullName>
    </submittedName>
</protein>
<dbReference type="AlphaFoldDB" id="A0A7J0EY18"/>
<keyword evidence="4" id="KW-1185">Reference proteome</keyword>
<organism evidence="3 4">
    <name type="scientific">Actinidia rufa</name>
    <dbReference type="NCBI Taxonomy" id="165716"/>
    <lineage>
        <taxon>Eukaryota</taxon>
        <taxon>Viridiplantae</taxon>
        <taxon>Streptophyta</taxon>
        <taxon>Embryophyta</taxon>
        <taxon>Tracheophyta</taxon>
        <taxon>Spermatophyta</taxon>
        <taxon>Magnoliopsida</taxon>
        <taxon>eudicotyledons</taxon>
        <taxon>Gunneridae</taxon>
        <taxon>Pentapetalae</taxon>
        <taxon>asterids</taxon>
        <taxon>Ericales</taxon>
        <taxon>Actinidiaceae</taxon>
        <taxon>Actinidia</taxon>
    </lineage>
</organism>
<evidence type="ECO:0000256" key="1">
    <source>
        <dbReference type="SAM" id="Coils"/>
    </source>
</evidence>
<feature type="region of interest" description="Disordered" evidence="2">
    <location>
        <begin position="253"/>
        <end position="293"/>
    </location>
</feature>
<keyword evidence="1" id="KW-0175">Coiled coil</keyword>
<comment type="caution">
    <text evidence="3">The sequence shown here is derived from an EMBL/GenBank/DDBJ whole genome shotgun (WGS) entry which is preliminary data.</text>
</comment>
<evidence type="ECO:0000313" key="3">
    <source>
        <dbReference type="EMBL" id="GFY91076.1"/>
    </source>
</evidence>
<proteinExistence type="predicted"/>
<evidence type="ECO:0000256" key="2">
    <source>
        <dbReference type="SAM" id="MobiDB-lite"/>
    </source>
</evidence>
<dbReference type="Proteomes" id="UP000585474">
    <property type="component" value="Unassembled WGS sequence"/>
</dbReference>
<reference evidence="3 4" key="1">
    <citation type="submission" date="2019-07" db="EMBL/GenBank/DDBJ databases">
        <title>De Novo Assembly of kiwifruit Actinidia rufa.</title>
        <authorList>
            <person name="Sugita-Konishi S."/>
            <person name="Sato K."/>
            <person name="Mori E."/>
            <person name="Abe Y."/>
            <person name="Kisaki G."/>
            <person name="Hamano K."/>
            <person name="Suezawa K."/>
            <person name="Otani M."/>
            <person name="Fukuda T."/>
            <person name="Manabe T."/>
            <person name="Gomi K."/>
            <person name="Tabuchi M."/>
            <person name="Akimitsu K."/>
            <person name="Kataoka I."/>
        </authorList>
    </citation>
    <scope>NUCLEOTIDE SEQUENCE [LARGE SCALE GENOMIC DNA]</scope>
    <source>
        <strain evidence="4">cv. Fuchu</strain>
    </source>
</reference>
<name>A0A7J0EY18_9ERIC</name>
<accession>A0A7J0EY18</accession>
<dbReference type="EMBL" id="BJWL01000007">
    <property type="protein sequence ID" value="GFY91076.1"/>
    <property type="molecule type" value="Genomic_DNA"/>
</dbReference>
<gene>
    <name evidence="3" type="ORF">Acr_07g0012720</name>
</gene>